<comment type="caution">
    <text evidence="1">The sequence shown here is derived from an EMBL/GenBank/DDBJ whole genome shotgun (WGS) entry which is preliminary data.</text>
</comment>
<dbReference type="Proteomes" id="UP001139103">
    <property type="component" value="Unassembled WGS sequence"/>
</dbReference>
<dbReference type="AlphaFoldDB" id="A0A9X1MRG9"/>
<protein>
    <recommendedName>
        <fullName evidence="3">RNA ligase domain-containing protein</fullName>
    </recommendedName>
</protein>
<evidence type="ECO:0008006" key="3">
    <source>
        <dbReference type="Google" id="ProtNLM"/>
    </source>
</evidence>
<gene>
    <name evidence="1" type="ORF">LOC68_21830</name>
</gene>
<dbReference type="EMBL" id="JAJKFT010000010">
    <property type="protein sequence ID" value="MCC9631040.1"/>
    <property type="molecule type" value="Genomic_DNA"/>
</dbReference>
<evidence type="ECO:0000313" key="1">
    <source>
        <dbReference type="EMBL" id="MCC9631040.1"/>
    </source>
</evidence>
<accession>A0A9X1MRG9</accession>
<name>A0A9X1MRG9_9BACT</name>
<reference evidence="1" key="1">
    <citation type="submission" date="2021-11" db="EMBL/GenBank/DDBJ databases">
        <title>Genome sequence.</title>
        <authorList>
            <person name="Sun Q."/>
        </authorList>
    </citation>
    <scope>NUCLEOTIDE SEQUENCE</scope>
    <source>
        <strain evidence="1">JC732</strain>
    </source>
</reference>
<evidence type="ECO:0000313" key="2">
    <source>
        <dbReference type="Proteomes" id="UP001139103"/>
    </source>
</evidence>
<organism evidence="1 2">
    <name type="scientific">Blastopirellula sediminis</name>
    <dbReference type="NCBI Taxonomy" id="2894196"/>
    <lineage>
        <taxon>Bacteria</taxon>
        <taxon>Pseudomonadati</taxon>
        <taxon>Planctomycetota</taxon>
        <taxon>Planctomycetia</taxon>
        <taxon>Pirellulales</taxon>
        <taxon>Pirellulaceae</taxon>
        <taxon>Blastopirellula</taxon>
    </lineage>
</organism>
<sequence length="214" mass="24700">MLHYPKIPGSKNAPLQRCIAFEKYDGANLHWDWDRDFGWHAFGTRRDAFNLTDEGIAQFCERHAHLHECVSVFWRSLAEPLEKIFRDHADYRNVQSFQAFTEFLGPNSFAGLHQEADPKELRLFDVSLESTGLIAPGRFVTDFAALPIARVVYQGRLTGRFAEDVREGKYGVDEGVICKGGGEGTDLWMVKIKTYAYLQKLKQAFADRWEEYWE</sequence>
<proteinExistence type="predicted"/>
<keyword evidence="2" id="KW-1185">Reference proteome</keyword>
<dbReference type="RefSeq" id="WP_230222671.1">
    <property type="nucleotide sequence ID" value="NZ_JAJKFT010000010.1"/>
</dbReference>